<dbReference type="Pfam" id="PF16157">
    <property type="entry name" value="DUF4865"/>
    <property type="match status" value="1"/>
</dbReference>
<protein>
    <submittedName>
        <fullName evidence="1">DUF4865 family protein</fullName>
    </submittedName>
</protein>
<organism evidence="1 2">
    <name type="scientific">Rhizobium calliandrae</name>
    <dbReference type="NCBI Taxonomy" id="1312182"/>
    <lineage>
        <taxon>Bacteria</taxon>
        <taxon>Pseudomonadati</taxon>
        <taxon>Pseudomonadota</taxon>
        <taxon>Alphaproteobacteria</taxon>
        <taxon>Hyphomicrobiales</taxon>
        <taxon>Rhizobiaceae</taxon>
        <taxon>Rhizobium/Agrobacterium group</taxon>
        <taxon>Rhizobium</taxon>
    </lineage>
</organism>
<accession>A0ABT7KBI7</accession>
<reference evidence="1" key="1">
    <citation type="submission" date="2023-06" db="EMBL/GenBank/DDBJ databases">
        <title>Phylogenetic Diversity of Rhizobium strains.</title>
        <authorList>
            <person name="Moura F.T."/>
            <person name="Helene L.C.F."/>
            <person name="Hungria M."/>
        </authorList>
    </citation>
    <scope>NUCLEOTIDE SEQUENCE</scope>
    <source>
        <strain evidence="1">CCGE524</strain>
    </source>
</reference>
<dbReference type="RefSeq" id="WP_285878498.1">
    <property type="nucleotide sequence ID" value="NZ_JARFYN010000007.1"/>
</dbReference>
<name>A0ABT7KBI7_9HYPH</name>
<sequence>MIAIQYSFTLPADYDMAIIDRRIRDKGPMLDNFPGLKFKAYLMARKDDGATESRENLYAPFYVWEKDEGLSNFICGPGFVGLTDSFGWPQVRTWIVWRADVSPDIRDARFATREIVRTEPYAPLAEIRQRESDEAVGEVARGEALASVTAFEPTSWTRVRFRLLADLPKSMLRSGVQTYDVGHLSLPDVG</sequence>
<evidence type="ECO:0000313" key="2">
    <source>
        <dbReference type="Proteomes" id="UP001172630"/>
    </source>
</evidence>
<keyword evidence="2" id="KW-1185">Reference proteome</keyword>
<dbReference type="EMBL" id="JARFYN010000007">
    <property type="protein sequence ID" value="MDL2405557.1"/>
    <property type="molecule type" value="Genomic_DNA"/>
</dbReference>
<comment type="caution">
    <text evidence="1">The sequence shown here is derived from an EMBL/GenBank/DDBJ whole genome shotgun (WGS) entry which is preliminary data.</text>
</comment>
<evidence type="ECO:0000313" key="1">
    <source>
        <dbReference type="EMBL" id="MDL2405557.1"/>
    </source>
</evidence>
<gene>
    <name evidence="1" type="ORF">PY650_07745</name>
</gene>
<dbReference type="InterPro" id="IPR032349">
    <property type="entry name" value="DUF4865"/>
</dbReference>
<proteinExistence type="predicted"/>
<dbReference type="Proteomes" id="UP001172630">
    <property type="component" value="Unassembled WGS sequence"/>
</dbReference>